<protein>
    <submittedName>
        <fullName evidence="8">GMC family oxidoreductase</fullName>
    </submittedName>
</protein>
<dbReference type="Gene3D" id="3.50.50.60">
    <property type="entry name" value="FAD/NAD(P)-binding domain"/>
    <property type="match status" value="2"/>
</dbReference>
<dbReference type="PANTHER" id="PTHR42784">
    <property type="entry name" value="PYRANOSE 2-OXIDASE"/>
    <property type="match status" value="1"/>
</dbReference>
<dbReference type="SUPFAM" id="SSF54373">
    <property type="entry name" value="FAD-linked reductases, C-terminal domain"/>
    <property type="match status" value="1"/>
</dbReference>
<keyword evidence="9" id="KW-1185">Reference proteome</keyword>
<dbReference type="GO" id="GO:0050660">
    <property type="term" value="F:flavin adenine dinucleotide binding"/>
    <property type="evidence" value="ECO:0007669"/>
    <property type="project" value="InterPro"/>
</dbReference>
<evidence type="ECO:0000256" key="5">
    <source>
        <dbReference type="ARBA" id="ARBA00023002"/>
    </source>
</evidence>
<sequence>MSEEFDVIVVGSGMSGGWAAKEFTVKGYKTLVLDRGGDLTHGEYKTEFTPPWDMPNRGQVNEDEAKRDYETNSECYAFNEYTKHHFLNDRENPYEFPEDKPIQWVRSSKVGGKSVLWHRQSYRFSEMDFEANKKDGHGIDWPIRYKDVEPWYDYVEKFAGISGSVENLPQLPDSIYQKPHEMNIVEKDAKARLEKAYKGSRKLIIGRCAHLTEPTEEQMALGRGLCQSRDQCQRGCSWGGYFSSLSATLPAAERTGNLTLLSNKTAHSVTYDPKTKKATGVKVIDTITKETKTFKARVVFMCASTIATTQILLNSRSETFENGIGNSSGVLGRYLMDHVAGSGAAGRMDGYEDVYYKGRRPTSLYIPRFMNVTEQTDEYIRGFGYQGGASRGGWQGSWGQKGIGEDFKKSIQSPGSWGMSIVGFGEMLPNYDNKIELNDKRLDPLGMPVVSISAAYGENEIKMKEDMKVQAINILEAAGFKNVTGWNGPPKVGNAIHEVGTARMGHDPKTSYLNGYNQSHDVANLFVTDGAAFASTACQNPSLTFMALTARAADHADKLMKSGAI</sequence>
<dbReference type="KEGG" id="tmk:QGN29_14255"/>
<evidence type="ECO:0000256" key="3">
    <source>
        <dbReference type="ARBA" id="ARBA00022630"/>
    </source>
</evidence>
<evidence type="ECO:0000259" key="6">
    <source>
        <dbReference type="Pfam" id="PF00732"/>
    </source>
</evidence>
<dbReference type="RefSeq" id="WP_310798548.1">
    <property type="nucleotide sequence ID" value="NZ_CP123872.1"/>
</dbReference>
<dbReference type="GO" id="GO:0016614">
    <property type="term" value="F:oxidoreductase activity, acting on CH-OH group of donors"/>
    <property type="evidence" value="ECO:0007669"/>
    <property type="project" value="InterPro"/>
</dbReference>
<gene>
    <name evidence="8" type="ORF">QGN29_14255</name>
</gene>
<name>A0AA52EHN8_9PROT</name>
<dbReference type="InterPro" id="IPR036188">
    <property type="entry name" value="FAD/NAD-bd_sf"/>
</dbReference>
<evidence type="ECO:0000313" key="9">
    <source>
        <dbReference type="Proteomes" id="UP001268683"/>
    </source>
</evidence>
<accession>A0AA52EHN8</accession>
<dbReference type="SUPFAM" id="SSF51905">
    <property type="entry name" value="FAD/NAD(P)-binding domain"/>
    <property type="match status" value="1"/>
</dbReference>
<organism evidence="8 9">
    <name type="scientific">Temperatibacter marinus</name>
    <dbReference type="NCBI Taxonomy" id="1456591"/>
    <lineage>
        <taxon>Bacteria</taxon>
        <taxon>Pseudomonadati</taxon>
        <taxon>Pseudomonadota</taxon>
        <taxon>Alphaproteobacteria</taxon>
        <taxon>Kordiimonadales</taxon>
        <taxon>Temperatibacteraceae</taxon>
        <taxon>Temperatibacter</taxon>
    </lineage>
</organism>
<dbReference type="InterPro" id="IPR000172">
    <property type="entry name" value="GMC_OxRdtase_N"/>
</dbReference>
<evidence type="ECO:0000256" key="4">
    <source>
        <dbReference type="ARBA" id="ARBA00022827"/>
    </source>
</evidence>
<keyword evidence="5" id="KW-0560">Oxidoreductase</keyword>
<dbReference type="InterPro" id="IPR007867">
    <property type="entry name" value="GMC_OxRtase_C"/>
</dbReference>
<feature type="domain" description="Glucose-methanol-choline oxidoreductase N-terminal" evidence="6">
    <location>
        <begin position="99"/>
        <end position="339"/>
    </location>
</feature>
<dbReference type="InterPro" id="IPR051473">
    <property type="entry name" value="P2Ox-like"/>
</dbReference>
<comment type="similarity">
    <text evidence="2">Belongs to the GMC oxidoreductase family.</text>
</comment>
<evidence type="ECO:0000256" key="1">
    <source>
        <dbReference type="ARBA" id="ARBA00001974"/>
    </source>
</evidence>
<evidence type="ECO:0000256" key="2">
    <source>
        <dbReference type="ARBA" id="ARBA00010790"/>
    </source>
</evidence>
<reference evidence="8" key="1">
    <citation type="submission" date="2023-04" db="EMBL/GenBank/DDBJ databases">
        <title>Complete genome sequence of Temperatibacter marinus.</title>
        <authorList>
            <person name="Rong J.-C."/>
            <person name="Yi M.-L."/>
            <person name="Zhao Q."/>
        </authorList>
    </citation>
    <scope>NUCLEOTIDE SEQUENCE</scope>
    <source>
        <strain evidence="8">NBRC 110045</strain>
    </source>
</reference>
<dbReference type="Proteomes" id="UP001268683">
    <property type="component" value="Chromosome"/>
</dbReference>
<feature type="domain" description="Glucose-methanol-choline oxidoreductase C-terminal" evidence="7">
    <location>
        <begin position="429"/>
        <end position="548"/>
    </location>
</feature>
<keyword evidence="4" id="KW-0274">FAD</keyword>
<dbReference type="PANTHER" id="PTHR42784:SF1">
    <property type="entry name" value="PYRANOSE 2-OXIDASE"/>
    <property type="match status" value="1"/>
</dbReference>
<dbReference type="AlphaFoldDB" id="A0AA52EHN8"/>
<evidence type="ECO:0000259" key="7">
    <source>
        <dbReference type="Pfam" id="PF05199"/>
    </source>
</evidence>
<keyword evidence="3" id="KW-0285">Flavoprotein</keyword>
<dbReference type="Pfam" id="PF00732">
    <property type="entry name" value="GMC_oxred_N"/>
    <property type="match status" value="1"/>
</dbReference>
<proteinExistence type="inferred from homology"/>
<evidence type="ECO:0000313" key="8">
    <source>
        <dbReference type="EMBL" id="WND02712.1"/>
    </source>
</evidence>
<dbReference type="Pfam" id="PF05199">
    <property type="entry name" value="GMC_oxred_C"/>
    <property type="match status" value="1"/>
</dbReference>
<comment type="cofactor">
    <cofactor evidence="1">
        <name>FAD</name>
        <dbReference type="ChEBI" id="CHEBI:57692"/>
    </cofactor>
</comment>
<dbReference type="EMBL" id="CP123872">
    <property type="protein sequence ID" value="WND02712.1"/>
    <property type="molecule type" value="Genomic_DNA"/>
</dbReference>